<dbReference type="AlphaFoldDB" id="N2A086"/>
<dbReference type="EMBL" id="AQFT01000131">
    <property type="protein sequence ID" value="EMZ21556.1"/>
    <property type="molecule type" value="Genomic_DNA"/>
</dbReference>
<dbReference type="Proteomes" id="UP000012589">
    <property type="component" value="Unassembled WGS sequence"/>
</dbReference>
<proteinExistence type="predicted"/>
<accession>N2A086</accession>
<name>N2A086_9FIRM</name>
<dbReference type="PATRIC" id="fig|1235802.3.peg.4771"/>
<gene>
    <name evidence="1" type="ORF">C823_04484</name>
</gene>
<evidence type="ECO:0000313" key="1">
    <source>
        <dbReference type="EMBL" id="EMZ21556.1"/>
    </source>
</evidence>
<evidence type="ECO:0000313" key="2">
    <source>
        <dbReference type="Proteomes" id="UP000012589"/>
    </source>
</evidence>
<reference evidence="1 2" key="1">
    <citation type="journal article" date="2014" name="Genome Announc.">
        <title>Draft genome sequences of the altered schaedler flora, a defined bacterial community from gnotobiotic mice.</title>
        <authorList>
            <person name="Wannemuehler M.J."/>
            <person name="Overstreet A.M."/>
            <person name="Ward D.V."/>
            <person name="Phillips G.J."/>
        </authorList>
    </citation>
    <scope>NUCLEOTIDE SEQUENCE [LARGE SCALE GENOMIC DNA]</scope>
    <source>
        <strain evidence="1 2">ASF492</strain>
    </source>
</reference>
<dbReference type="HOGENOM" id="CLU_2568745_0_0_9"/>
<dbReference type="STRING" id="1235802.C823_04484"/>
<keyword evidence="2" id="KW-1185">Reference proteome</keyword>
<sequence>MKKLQYTFKTDTLFKMLFVKYPELLKELVANLLGIPSGSIGQFTIKNPEMPPENLGDKFCRLDYQYDSERPAGRSGSTGQQ</sequence>
<organism evidence="1 2">
    <name type="scientific">Eubacterium plexicaudatum ASF492</name>
    <dbReference type="NCBI Taxonomy" id="1235802"/>
    <lineage>
        <taxon>Bacteria</taxon>
        <taxon>Bacillati</taxon>
        <taxon>Bacillota</taxon>
        <taxon>Clostridia</taxon>
        <taxon>Eubacteriales</taxon>
        <taxon>Eubacteriaceae</taxon>
        <taxon>Eubacterium</taxon>
    </lineage>
</organism>
<protein>
    <submittedName>
        <fullName evidence="1">Uncharacterized protein</fullName>
    </submittedName>
</protein>
<comment type="caution">
    <text evidence="1">The sequence shown here is derived from an EMBL/GenBank/DDBJ whole genome shotgun (WGS) entry which is preliminary data.</text>
</comment>